<reference evidence="1 2" key="1">
    <citation type="submission" date="2014-09" db="EMBL/GenBank/DDBJ databases">
        <title>Genome sequences of Lysobacter dokdonensis DS-58.</title>
        <authorList>
            <person name="Kim J.F."/>
            <person name="Kwak M.-J."/>
        </authorList>
    </citation>
    <scope>NUCLEOTIDE SEQUENCE [LARGE SCALE GENOMIC DNA]</scope>
    <source>
        <strain evidence="1 2">DS-58</strain>
    </source>
</reference>
<accession>A0A0A2X2H3</accession>
<name>A0A0A2X2H3_9GAMM</name>
<comment type="caution">
    <text evidence="1">The sequence shown here is derived from an EMBL/GenBank/DDBJ whole genome shotgun (WGS) entry which is preliminary data.</text>
</comment>
<dbReference type="SUPFAM" id="SSF56784">
    <property type="entry name" value="HAD-like"/>
    <property type="match status" value="1"/>
</dbReference>
<sequence>MSELPSWSDSAARRAIVDFVRRTTTPGGPDFVAPAERIAVFDNDGTLWSEQPMYFQFLFALDRVRALAGANPEWATTTPFKWVLDGDMKALAASGEKGLMPIVAATHAGMTTDAFGEIVREWMAQARHPTTRKPYHAMVFQPMQELMAYLRANGYGTWIVSGGGQEFLRAWVESVYGVPPQQVIGSYAGLHYEGGDAPSILKTAQPELVDDHAGKPVGIQRFSSAGVRSWRSATPTAISRCSNGRRVVQARVTPRCCITPMACANSRTTANRRRACSPAGWTKPPRADGP</sequence>
<dbReference type="EMBL" id="JRKJ01000008">
    <property type="protein sequence ID" value="KGQ19439.1"/>
    <property type="molecule type" value="Genomic_DNA"/>
</dbReference>
<dbReference type="Pfam" id="PF12710">
    <property type="entry name" value="HAD"/>
    <property type="match status" value="1"/>
</dbReference>
<organism evidence="1 2">
    <name type="scientific">Lysobacter dokdonensis DS-58</name>
    <dbReference type="NCBI Taxonomy" id="1300345"/>
    <lineage>
        <taxon>Bacteria</taxon>
        <taxon>Pseudomonadati</taxon>
        <taxon>Pseudomonadota</taxon>
        <taxon>Gammaproteobacteria</taxon>
        <taxon>Lysobacterales</taxon>
        <taxon>Lysobacteraceae</taxon>
        <taxon>Noviluteimonas</taxon>
    </lineage>
</organism>
<dbReference type="AlphaFoldDB" id="A0A0A2X2H3"/>
<keyword evidence="2" id="KW-1185">Reference proteome</keyword>
<dbReference type="Gene3D" id="3.40.50.1000">
    <property type="entry name" value="HAD superfamily/HAD-like"/>
    <property type="match status" value="1"/>
</dbReference>
<dbReference type="PATRIC" id="fig|1300345.3.peg.1630"/>
<dbReference type="STRING" id="1300345.LF41_3092"/>
<evidence type="ECO:0000313" key="2">
    <source>
        <dbReference type="Proteomes" id="UP000030518"/>
    </source>
</evidence>
<protein>
    <submittedName>
        <fullName evidence="1">Nonspecific acid phosphatase</fullName>
    </submittedName>
</protein>
<dbReference type="eggNOG" id="COG0546">
    <property type="taxonomic scope" value="Bacteria"/>
</dbReference>
<evidence type="ECO:0000313" key="1">
    <source>
        <dbReference type="EMBL" id="KGQ19439.1"/>
    </source>
</evidence>
<gene>
    <name evidence="1" type="ORF">LF41_3092</name>
</gene>
<dbReference type="Proteomes" id="UP000030518">
    <property type="component" value="Unassembled WGS sequence"/>
</dbReference>
<proteinExistence type="predicted"/>
<dbReference type="RefSeq" id="WP_202594032.1">
    <property type="nucleotide sequence ID" value="NZ_JRKJ01000008.1"/>
</dbReference>
<dbReference type="InterPro" id="IPR036412">
    <property type="entry name" value="HAD-like_sf"/>
</dbReference>
<dbReference type="InterPro" id="IPR023214">
    <property type="entry name" value="HAD_sf"/>
</dbReference>